<protein>
    <submittedName>
        <fullName evidence="2">Unnamed protein product</fullName>
    </submittedName>
</protein>
<proteinExistence type="predicted"/>
<feature type="region of interest" description="Disordered" evidence="1">
    <location>
        <begin position="71"/>
        <end position="119"/>
    </location>
</feature>
<gene>
    <name evidence="2" type="ORF">Pfra01_001880300</name>
</gene>
<dbReference type="Proteomes" id="UP001165121">
    <property type="component" value="Unassembled WGS sequence"/>
</dbReference>
<sequence>MNELSVADAQGKSLTLRAIYEYFDDCYLAKKYMYRDLYGLEHDHNIKLPAQSAVKKDITVHVLEPIPTVKKERSQKKRFASGGETPSNSTAKRRRCGNCGGFSHNTRTCPNHETSALEE</sequence>
<comment type="caution">
    <text evidence="2">The sequence shown here is derived from an EMBL/GenBank/DDBJ whole genome shotgun (WGS) entry which is preliminary data.</text>
</comment>
<name>A0A9W7CZ82_9STRA</name>
<evidence type="ECO:0000256" key="1">
    <source>
        <dbReference type="SAM" id="MobiDB-lite"/>
    </source>
</evidence>
<dbReference type="OrthoDB" id="1918246at2759"/>
<keyword evidence="3" id="KW-1185">Reference proteome</keyword>
<dbReference type="AlphaFoldDB" id="A0A9W7CZ82"/>
<evidence type="ECO:0000313" key="2">
    <source>
        <dbReference type="EMBL" id="GMF48550.1"/>
    </source>
</evidence>
<evidence type="ECO:0000313" key="3">
    <source>
        <dbReference type="Proteomes" id="UP001165121"/>
    </source>
</evidence>
<feature type="compositionally biased region" description="Polar residues" evidence="1">
    <location>
        <begin position="103"/>
        <end position="119"/>
    </location>
</feature>
<accession>A0A9W7CZ82</accession>
<reference evidence="2" key="1">
    <citation type="submission" date="2023-04" db="EMBL/GenBank/DDBJ databases">
        <title>Phytophthora fragariaefolia NBRC 109709.</title>
        <authorList>
            <person name="Ichikawa N."/>
            <person name="Sato H."/>
            <person name="Tonouchi N."/>
        </authorList>
    </citation>
    <scope>NUCLEOTIDE SEQUENCE</scope>
    <source>
        <strain evidence="2">NBRC 109709</strain>
    </source>
</reference>
<organism evidence="2 3">
    <name type="scientific">Phytophthora fragariaefolia</name>
    <dbReference type="NCBI Taxonomy" id="1490495"/>
    <lineage>
        <taxon>Eukaryota</taxon>
        <taxon>Sar</taxon>
        <taxon>Stramenopiles</taxon>
        <taxon>Oomycota</taxon>
        <taxon>Peronosporomycetes</taxon>
        <taxon>Peronosporales</taxon>
        <taxon>Peronosporaceae</taxon>
        <taxon>Phytophthora</taxon>
    </lineage>
</organism>
<dbReference type="EMBL" id="BSXT01002379">
    <property type="protein sequence ID" value="GMF48550.1"/>
    <property type="molecule type" value="Genomic_DNA"/>
</dbReference>